<gene>
    <name evidence="1" type="ordered locus">Glov_1521</name>
</gene>
<dbReference type="AlphaFoldDB" id="B3E8W9"/>
<keyword evidence="2" id="KW-1185">Reference proteome</keyword>
<dbReference type="Pfam" id="PF13704">
    <property type="entry name" value="Glyco_tranf_2_4"/>
    <property type="match status" value="1"/>
</dbReference>
<evidence type="ECO:0008006" key="3">
    <source>
        <dbReference type="Google" id="ProtNLM"/>
    </source>
</evidence>
<reference evidence="1 2" key="1">
    <citation type="submission" date="2008-05" db="EMBL/GenBank/DDBJ databases">
        <title>Complete sequence of chromosome of Geobacter lovleyi SZ.</title>
        <authorList>
            <consortium name="US DOE Joint Genome Institute"/>
            <person name="Lucas S."/>
            <person name="Copeland A."/>
            <person name="Lapidus A."/>
            <person name="Glavina del Rio T."/>
            <person name="Dalin E."/>
            <person name="Tice H."/>
            <person name="Bruce D."/>
            <person name="Goodwin L."/>
            <person name="Pitluck S."/>
            <person name="Chertkov O."/>
            <person name="Meincke L."/>
            <person name="Brettin T."/>
            <person name="Detter J.C."/>
            <person name="Han C."/>
            <person name="Tapia R."/>
            <person name="Kuske C.R."/>
            <person name="Schmutz J."/>
            <person name="Larimer F."/>
            <person name="Land M."/>
            <person name="Hauser L."/>
            <person name="Kyrpides N."/>
            <person name="Mikhailova N."/>
            <person name="Sung Y."/>
            <person name="Fletcher K.E."/>
            <person name="Ritalahti K.M."/>
            <person name="Loeffler F.E."/>
            <person name="Richardson P."/>
        </authorList>
    </citation>
    <scope>NUCLEOTIDE SEQUENCE [LARGE SCALE GENOMIC DNA]</scope>
    <source>
        <strain evidence="2">ATCC BAA-1151 / DSM 17278 / SZ</strain>
    </source>
</reference>
<organism evidence="1 2">
    <name type="scientific">Trichlorobacter lovleyi (strain ATCC BAA-1151 / DSM 17278 / SZ)</name>
    <name type="common">Geobacter lovleyi</name>
    <dbReference type="NCBI Taxonomy" id="398767"/>
    <lineage>
        <taxon>Bacteria</taxon>
        <taxon>Pseudomonadati</taxon>
        <taxon>Thermodesulfobacteriota</taxon>
        <taxon>Desulfuromonadia</taxon>
        <taxon>Geobacterales</taxon>
        <taxon>Geobacteraceae</taxon>
        <taxon>Trichlorobacter</taxon>
    </lineage>
</organism>
<dbReference type="CAZy" id="GT2">
    <property type="family name" value="Glycosyltransferase Family 2"/>
</dbReference>
<sequence length="278" mass="31763">MKLVMTLLVRNEEDIIEANLDFHLSQGVDFFVITDNASGDKTPDILRKYVLAGKAHVINEPQDDYSQDLWVTRMARMAAVEYGADWVINNDADEFWWPKAGSLRDVFSSIGDEFNVVEAHRYNFPPLKGSNNNTPFWQRSCIREVVSKNAVGNILPPKTAHRAFSDASVAQGNHSVSFAQTSVKILNSNPIVIFHYPMRSYEQFESKIKLGGAAYERNTRLSPQVGITWRSLYEDYKQNRLVGYYSKEELTDDQIISGIDNGIYVRDIRLCEYFTTQI</sequence>
<dbReference type="InterPro" id="IPR029044">
    <property type="entry name" value="Nucleotide-diphossugar_trans"/>
</dbReference>
<dbReference type="OrthoDB" id="565316at2"/>
<dbReference type="STRING" id="398767.Glov_1521"/>
<evidence type="ECO:0000313" key="2">
    <source>
        <dbReference type="Proteomes" id="UP000002420"/>
    </source>
</evidence>
<dbReference type="HOGENOM" id="CLU_857462_0_0_7"/>
<name>B3E8W9_TRIL1</name>
<protein>
    <recommendedName>
        <fullName evidence="3">Glycosyl transferase family 2</fullName>
    </recommendedName>
</protein>
<proteinExistence type="predicted"/>
<dbReference type="eggNOG" id="COG0463">
    <property type="taxonomic scope" value="Bacteria"/>
</dbReference>
<dbReference type="SUPFAM" id="SSF53448">
    <property type="entry name" value="Nucleotide-diphospho-sugar transferases"/>
    <property type="match status" value="1"/>
</dbReference>
<dbReference type="EMBL" id="CP001089">
    <property type="protein sequence ID" value="ACD95237.1"/>
    <property type="molecule type" value="Genomic_DNA"/>
</dbReference>
<accession>B3E8W9</accession>
<evidence type="ECO:0000313" key="1">
    <source>
        <dbReference type="EMBL" id="ACD95237.1"/>
    </source>
</evidence>
<dbReference type="RefSeq" id="WP_012469579.1">
    <property type="nucleotide sequence ID" value="NC_010814.1"/>
</dbReference>
<dbReference type="KEGG" id="glo:Glov_1521"/>
<dbReference type="Proteomes" id="UP000002420">
    <property type="component" value="Chromosome"/>
</dbReference>